<dbReference type="Gene3D" id="3.40.190.10">
    <property type="entry name" value="Periplasmic binding protein-like II"/>
    <property type="match status" value="2"/>
</dbReference>
<dbReference type="Pfam" id="PF01547">
    <property type="entry name" value="SBP_bac_1"/>
    <property type="match status" value="1"/>
</dbReference>
<feature type="chain" id="PRO_5039314862" evidence="4">
    <location>
        <begin position="28"/>
        <end position="471"/>
    </location>
</feature>
<protein>
    <submittedName>
        <fullName evidence="5">Extracellular solute-binding protein</fullName>
    </submittedName>
</protein>
<evidence type="ECO:0000256" key="4">
    <source>
        <dbReference type="SAM" id="SignalP"/>
    </source>
</evidence>
<reference evidence="5" key="1">
    <citation type="submission" date="2019-11" db="EMBL/GenBank/DDBJ databases">
        <title>Microbial mats filling the niche in hypersaline microbial mats.</title>
        <authorList>
            <person name="Wong H.L."/>
            <person name="Macleod F.I."/>
            <person name="White R.A. III"/>
            <person name="Burns B.P."/>
        </authorList>
    </citation>
    <scope>NUCLEOTIDE SEQUENCE</scope>
    <source>
        <strain evidence="5">Rbin_158</strain>
    </source>
</reference>
<name>A0A9D5JSS7_9BACT</name>
<accession>A0A9D5JSS7</accession>
<dbReference type="PANTHER" id="PTHR43649">
    <property type="entry name" value="ARABINOSE-BINDING PROTEIN-RELATED"/>
    <property type="match status" value="1"/>
</dbReference>
<sequence length="471" mass="52367">MKKCHLTLTVLLSLGVLITGIGTQDLAAQPYEGVKLRLALISGFTECPPIYDALSAAAEELGAEVEISWYSNDELHDKLLIDFTGGNPVWDIVFVHSPSRGEWVESGLIVPIGQWIEEHPDTVDHDLLALDDYFDISINNYTYNGVWIGPPLFVTGVAMFYRTDLFNHPTEQENFNAQYGYDLQVPETYKQFRDIAEFFTRKKGETLAGETLEADFYGTAHSNKPTGFLWFDFMNYLMAFGADNIYDPETMTPTFSSPESIAAGEYYVSLVPFLPPGHMSMASGQSTSMFAEGSVAMIIEYFLRGMQMTIDPEKSKVSDKVEFTLLPSVQGVEGREHAANHGGNVLAIYGLSKNKEAAYKTIELGFSKRIMKQVFLEKYAPYGWIPPRPSVLLDPDVQQAAPILAEAVKKLMEPEGIAYFDVPAQPEYFQAMDIAATALSKALTGDVDVTSAFNDAQTELEEFFKRAGLLE</sequence>
<evidence type="ECO:0000256" key="3">
    <source>
        <dbReference type="ARBA" id="ARBA00022729"/>
    </source>
</evidence>
<keyword evidence="2" id="KW-0813">Transport</keyword>
<dbReference type="Proteomes" id="UP000649604">
    <property type="component" value="Unassembled WGS sequence"/>
</dbReference>
<dbReference type="AlphaFoldDB" id="A0A9D5JSS7"/>
<dbReference type="EMBL" id="WJJP01000063">
    <property type="protein sequence ID" value="MBD3323374.1"/>
    <property type="molecule type" value="Genomic_DNA"/>
</dbReference>
<evidence type="ECO:0000313" key="6">
    <source>
        <dbReference type="Proteomes" id="UP000649604"/>
    </source>
</evidence>
<feature type="signal peptide" evidence="4">
    <location>
        <begin position="1"/>
        <end position="27"/>
    </location>
</feature>
<evidence type="ECO:0000256" key="2">
    <source>
        <dbReference type="ARBA" id="ARBA00022448"/>
    </source>
</evidence>
<comment type="caution">
    <text evidence="5">The sequence shown here is derived from an EMBL/GenBank/DDBJ whole genome shotgun (WGS) entry which is preliminary data.</text>
</comment>
<gene>
    <name evidence="5" type="ORF">GF339_02250</name>
</gene>
<proteinExistence type="inferred from homology"/>
<evidence type="ECO:0000313" key="5">
    <source>
        <dbReference type="EMBL" id="MBD3323374.1"/>
    </source>
</evidence>
<dbReference type="InterPro" id="IPR050490">
    <property type="entry name" value="Bact_solute-bd_prot1"/>
</dbReference>
<evidence type="ECO:0000256" key="1">
    <source>
        <dbReference type="ARBA" id="ARBA00008520"/>
    </source>
</evidence>
<keyword evidence="3 4" id="KW-0732">Signal</keyword>
<organism evidence="5 6">
    <name type="scientific">candidate division KSB3 bacterium</name>
    <dbReference type="NCBI Taxonomy" id="2044937"/>
    <lineage>
        <taxon>Bacteria</taxon>
        <taxon>candidate division KSB3</taxon>
    </lineage>
</organism>
<dbReference type="PANTHER" id="PTHR43649:SF34">
    <property type="entry name" value="ABC TRANSPORTER PERIPLASMIC-BINDING PROTEIN YCJN-RELATED"/>
    <property type="match status" value="1"/>
</dbReference>
<dbReference type="InterPro" id="IPR006059">
    <property type="entry name" value="SBP"/>
</dbReference>
<dbReference type="SUPFAM" id="SSF53850">
    <property type="entry name" value="Periplasmic binding protein-like II"/>
    <property type="match status" value="1"/>
</dbReference>
<comment type="similarity">
    <text evidence="1">Belongs to the bacterial solute-binding protein 1 family.</text>
</comment>